<dbReference type="FunFam" id="3.40.720.10:FF:000151">
    <property type="entry name" value="Predicted protein"/>
    <property type="match status" value="1"/>
</dbReference>
<dbReference type="InterPro" id="IPR047115">
    <property type="entry name" value="ARSB"/>
</dbReference>
<evidence type="ECO:0000256" key="7">
    <source>
        <dbReference type="SAM" id="SignalP"/>
    </source>
</evidence>
<dbReference type="eggNOG" id="KOG3867">
    <property type="taxonomic scope" value="Eukaryota"/>
</dbReference>
<keyword evidence="4" id="KW-0378">Hydrolase</keyword>
<dbReference type="AlphaFoldDB" id="A7SKV6"/>
<evidence type="ECO:0000256" key="4">
    <source>
        <dbReference type="ARBA" id="ARBA00022801"/>
    </source>
</evidence>
<keyword evidence="10" id="KW-1185">Reference proteome</keyword>
<evidence type="ECO:0000313" key="9">
    <source>
        <dbReference type="EMBL" id="EDO35644.1"/>
    </source>
</evidence>
<evidence type="ECO:0000313" key="10">
    <source>
        <dbReference type="Proteomes" id="UP000001593"/>
    </source>
</evidence>
<dbReference type="InParanoid" id="A7SKV6"/>
<feature type="chain" id="PRO_5002715328" description="Sulfatase N-terminal domain-containing protein" evidence="7">
    <location>
        <begin position="19"/>
        <end position="157"/>
    </location>
</feature>
<dbReference type="GO" id="GO:0008484">
    <property type="term" value="F:sulfuric ester hydrolase activity"/>
    <property type="evidence" value="ECO:0007669"/>
    <property type="project" value="InterPro"/>
</dbReference>
<dbReference type="PhylomeDB" id="A7SKV6"/>
<accession>A7SKV6</accession>
<comment type="similarity">
    <text evidence="2">Belongs to the sulfatase family.</text>
</comment>
<feature type="non-terminal residue" evidence="9">
    <location>
        <position position="1"/>
    </location>
</feature>
<dbReference type="PROSITE" id="PS00149">
    <property type="entry name" value="SULFATASE_2"/>
    <property type="match status" value="1"/>
</dbReference>
<protein>
    <recommendedName>
        <fullName evidence="8">Sulfatase N-terminal domain-containing protein</fullName>
    </recommendedName>
</protein>
<feature type="domain" description="Sulfatase N-terminal" evidence="8">
    <location>
        <begin position="22"/>
        <end position="155"/>
    </location>
</feature>
<dbReference type="GO" id="GO:0046872">
    <property type="term" value="F:metal ion binding"/>
    <property type="evidence" value="ECO:0007669"/>
    <property type="project" value="UniProtKB-KW"/>
</dbReference>
<dbReference type="Proteomes" id="UP000001593">
    <property type="component" value="Unassembled WGS sequence"/>
</dbReference>
<comment type="cofactor">
    <cofactor evidence="1">
        <name>Ca(2+)</name>
        <dbReference type="ChEBI" id="CHEBI:29108"/>
    </cofactor>
</comment>
<evidence type="ECO:0000256" key="5">
    <source>
        <dbReference type="ARBA" id="ARBA00022837"/>
    </source>
</evidence>
<evidence type="ECO:0000256" key="3">
    <source>
        <dbReference type="ARBA" id="ARBA00022723"/>
    </source>
</evidence>
<dbReference type="PANTHER" id="PTHR10342:SF274">
    <property type="entry name" value="ARYLSULFATASE B"/>
    <property type="match status" value="1"/>
</dbReference>
<dbReference type="PANTHER" id="PTHR10342">
    <property type="entry name" value="ARYLSULFATASE"/>
    <property type="match status" value="1"/>
</dbReference>
<dbReference type="Pfam" id="PF00884">
    <property type="entry name" value="Sulfatase"/>
    <property type="match status" value="1"/>
</dbReference>
<organism evidence="9 10">
    <name type="scientific">Nematostella vectensis</name>
    <name type="common">Starlet sea anemone</name>
    <dbReference type="NCBI Taxonomy" id="45351"/>
    <lineage>
        <taxon>Eukaryota</taxon>
        <taxon>Metazoa</taxon>
        <taxon>Cnidaria</taxon>
        <taxon>Anthozoa</taxon>
        <taxon>Hexacorallia</taxon>
        <taxon>Actiniaria</taxon>
        <taxon>Edwardsiidae</taxon>
        <taxon>Nematostella</taxon>
    </lineage>
</organism>
<keyword evidence="5" id="KW-0106">Calcium</keyword>
<gene>
    <name evidence="9" type="ORF">NEMVEDRAFT_v1g122073</name>
</gene>
<reference evidence="9 10" key="1">
    <citation type="journal article" date="2007" name="Science">
        <title>Sea anemone genome reveals ancestral eumetazoan gene repertoire and genomic organization.</title>
        <authorList>
            <person name="Putnam N.H."/>
            <person name="Srivastava M."/>
            <person name="Hellsten U."/>
            <person name="Dirks B."/>
            <person name="Chapman J."/>
            <person name="Salamov A."/>
            <person name="Terry A."/>
            <person name="Shapiro H."/>
            <person name="Lindquist E."/>
            <person name="Kapitonov V.V."/>
            <person name="Jurka J."/>
            <person name="Genikhovich G."/>
            <person name="Grigoriev I.V."/>
            <person name="Lucas S.M."/>
            <person name="Steele R.E."/>
            <person name="Finnerty J.R."/>
            <person name="Technau U."/>
            <person name="Martindale M.Q."/>
            <person name="Rokhsar D.S."/>
        </authorList>
    </citation>
    <scope>NUCLEOTIDE SEQUENCE [LARGE SCALE GENOMIC DNA]</scope>
    <source>
        <strain evidence="10">CH2 X CH6</strain>
    </source>
</reference>
<dbReference type="InterPro" id="IPR017850">
    <property type="entry name" value="Alkaline_phosphatase_core_sf"/>
</dbReference>
<evidence type="ECO:0000256" key="1">
    <source>
        <dbReference type="ARBA" id="ARBA00001913"/>
    </source>
</evidence>
<dbReference type="OMA" id="FTESHAC"/>
<feature type="signal peptide" evidence="7">
    <location>
        <begin position="1"/>
        <end position="18"/>
    </location>
</feature>
<dbReference type="InterPro" id="IPR024607">
    <property type="entry name" value="Sulfatase_CS"/>
</dbReference>
<keyword evidence="6" id="KW-0325">Glycoprotein</keyword>
<dbReference type="HOGENOM" id="CLU_006332_3_1_1"/>
<name>A7SKV6_NEMVE</name>
<sequence length="157" mass="17854">MAVFFYVFVASMLTACHAAKPPHIVFIFVDDLGWSDVGYHNITDLKTPNIDRLAGEGVVLENYYVQPICTPARGTFLSGRYPIHTGLQHSNIHETEPFGLPLDFTLLPQKLKKAGYSTHAVGKWHLGFFEKEYTPLYRGFDTFFGYYSGSEDHYTHK</sequence>
<evidence type="ECO:0000259" key="8">
    <source>
        <dbReference type="Pfam" id="PF00884"/>
    </source>
</evidence>
<proteinExistence type="inferred from homology"/>
<keyword evidence="7" id="KW-0732">Signal</keyword>
<evidence type="ECO:0000256" key="2">
    <source>
        <dbReference type="ARBA" id="ARBA00008779"/>
    </source>
</evidence>
<keyword evidence="3" id="KW-0479">Metal-binding</keyword>
<dbReference type="STRING" id="45351.A7SKV6"/>
<dbReference type="EMBL" id="DS469692">
    <property type="protein sequence ID" value="EDO35644.1"/>
    <property type="molecule type" value="Genomic_DNA"/>
</dbReference>
<evidence type="ECO:0000256" key="6">
    <source>
        <dbReference type="ARBA" id="ARBA00023180"/>
    </source>
</evidence>
<dbReference type="InterPro" id="IPR000917">
    <property type="entry name" value="Sulfatase_N"/>
</dbReference>
<dbReference type="Gene3D" id="3.40.720.10">
    <property type="entry name" value="Alkaline Phosphatase, subunit A"/>
    <property type="match status" value="1"/>
</dbReference>
<dbReference type="KEGG" id="nve:5507089"/>
<dbReference type="SUPFAM" id="SSF53649">
    <property type="entry name" value="Alkaline phosphatase-like"/>
    <property type="match status" value="1"/>
</dbReference>